<reference evidence="3 4" key="1">
    <citation type="submission" date="2020-06" db="EMBL/GenBank/DDBJ databases">
        <authorList>
            <person name="Li R."/>
            <person name="Bekaert M."/>
        </authorList>
    </citation>
    <scope>NUCLEOTIDE SEQUENCE [LARGE SCALE GENOMIC DNA]</scope>
    <source>
        <strain evidence="4">wild</strain>
    </source>
</reference>
<gene>
    <name evidence="3" type="ORF">MCOR_30831</name>
</gene>
<feature type="compositionally biased region" description="Basic residues" evidence="2">
    <location>
        <begin position="196"/>
        <end position="208"/>
    </location>
</feature>
<evidence type="ECO:0000313" key="4">
    <source>
        <dbReference type="Proteomes" id="UP000507470"/>
    </source>
</evidence>
<organism evidence="3 4">
    <name type="scientific">Mytilus coruscus</name>
    <name type="common">Sea mussel</name>
    <dbReference type="NCBI Taxonomy" id="42192"/>
    <lineage>
        <taxon>Eukaryota</taxon>
        <taxon>Metazoa</taxon>
        <taxon>Spiralia</taxon>
        <taxon>Lophotrochozoa</taxon>
        <taxon>Mollusca</taxon>
        <taxon>Bivalvia</taxon>
        <taxon>Autobranchia</taxon>
        <taxon>Pteriomorphia</taxon>
        <taxon>Mytilida</taxon>
        <taxon>Mytiloidea</taxon>
        <taxon>Mytilidae</taxon>
        <taxon>Mytilinae</taxon>
        <taxon>Mytilus</taxon>
    </lineage>
</organism>
<proteinExistence type="predicted"/>
<dbReference type="OrthoDB" id="10423814at2759"/>
<evidence type="ECO:0000256" key="2">
    <source>
        <dbReference type="SAM" id="MobiDB-lite"/>
    </source>
</evidence>
<dbReference type="AlphaFoldDB" id="A0A6J8CLZ7"/>
<dbReference type="Proteomes" id="UP000507470">
    <property type="component" value="Unassembled WGS sequence"/>
</dbReference>
<evidence type="ECO:0000313" key="3">
    <source>
        <dbReference type="EMBL" id="CAC5396247.1"/>
    </source>
</evidence>
<evidence type="ECO:0008006" key="5">
    <source>
        <dbReference type="Google" id="ProtNLM"/>
    </source>
</evidence>
<dbReference type="EMBL" id="CACVKT020005607">
    <property type="protein sequence ID" value="CAC5396247.1"/>
    <property type="molecule type" value="Genomic_DNA"/>
</dbReference>
<keyword evidence="1" id="KW-0175">Coiled coil</keyword>
<feature type="coiled-coil region" evidence="1">
    <location>
        <begin position="154"/>
        <end position="181"/>
    </location>
</feature>
<evidence type="ECO:0000256" key="1">
    <source>
        <dbReference type="SAM" id="Coils"/>
    </source>
</evidence>
<sequence length="226" mass="27146">MCYQCGRKGNYARVCFTRFQAARPIGSKQVTCLKRKSNRKQVRDHERMDKFKQKRKVLQEMPFSNIRNLAFINSVDTTHCLKTEIQKMKRKLNKERTKSDEEIGELKEKLRFKDEETFKYKEVRRTFQDQVHICETINRQLREKLEKNPTSNDFEIVKCRLNQALNENQRLSNELRAAKQHSIVGLTQPNRGNNPRNRHNQWNHHQPMHSRQNVYSSEDIKDKMKE</sequence>
<keyword evidence="4" id="KW-1185">Reference proteome</keyword>
<protein>
    <recommendedName>
        <fullName evidence="5">CCHC-type domain-containing protein</fullName>
    </recommendedName>
</protein>
<name>A0A6J8CLZ7_MYTCO</name>
<accession>A0A6J8CLZ7</accession>
<feature type="region of interest" description="Disordered" evidence="2">
    <location>
        <begin position="182"/>
        <end position="226"/>
    </location>
</feature>